<dbReference type="AlphaFoldDB" id="U6MD92"/>
<reference evidence="2" key="2">
    <citation type="submission" date="2013-10" db="EMBL/GenBank/DDBJ databases">
        <authorList>
            <person name="Aslett M."/>
        </authorList>
    </citation>
    <scope>NUCLEOTIDE SEQUENCE [LARGE SCALE GENOMIC DNA]</scope>
    <source>
        <strain evidence="2">Houghton</strain>
    </source>
</reference>
<dbReference type="VEuPathDB" id="ToxoDB:ENH_00010250"/>
<feature type="chain" id="PRO_5004673519" evidence="1">
    <location>
        <begin position="25"/>
        <end position="268"/>
    </location>
</feature>
<dbReference type="EMBL" id="HG722370">
    <property type="protein sequence ID" value="CDJ62192.1"/>
    <property type="molecule type" value="Genomic_DNA"/>
</dbReference>
<keyword evidence="1" id="KW-0732">Signal</keyword>
<dbReference type="OrthoDB" id="10360066at2759"/>
<dbReference type="GeneID" id="25471210"/>
<reference evidence="2" key="1">
    <citation type="submission" date="2013-10" db="EMBL/GenBank/DDBJ databases">
        <title>Genomic analysis of the causative agents of coccidiosis in chickens.</title>
        <authorList>
            <person name="Reid A.J."/>
            <person name="Blake D."/>
            <person name="Billington K."/>
            <person name="Browne H."/>
            <person name="Dunn M."/>
            <person name="Hung S."/>
            <person name="Kawahara F."/>
            <person name="Miranda-Saavedra D."/>
            <person name="Mourier T."/>
            <person name="Nagra H."/>
            <person name="Otto T.D."/>
            <person name="Rawlings N."/>
            <person name="Sanchez A."/>
            <person name="Sanders M."/>
            <person name="Subramaniam C."/>
            <person name="Tay Y."/>
            <person name="Dear P."/>
            <person name="Doerig C."/>
            <person name="Gruber A."/>
            <person name="Parkinson J."/>
            <person name="Shirley M."/>
            <person name="Wan K.L."/>
            <person name="Berriman M."/>
            <person name="Tomley F."/>
            <person name="Pain A."/>
        </authorList>
    </citation>
    <scope>NUCLEOTIDE SEQUENCE [LARGE SCALE GENOMIC DNA]</scope>
    <source>
        <strain evidence="2">Houghton</strain>
    </source>
</reference>
<evidence type="ECO:0000256" key="1">
    <source>
        <dbReference type="SAM" id="SignalP"/>
    </source>
</evidence>
<dbReference type="Proteomes" id="UP000030754">
    <property type="component" value="Unassembled WGS sequence"/>
</dbReference>
<gene>
    <name evidence="2" type="ORF">ENH_00010250</name>
</gene>
<organism evidence="2 3">
    <name type="scientific">Eimeria necatrix</name>
    <dbReference type="NCBI Taxonomy" id="51315"/>
    <lineage>
        <taxon>Eukaryota</taxon>
        <taxon>Sar</taxon>
        <taxon>Alveolata</taxon>
        <taxon>Apicomplexa</taxon>
        <taxon>Conoidasida</taxon>
        <taxon>Coccidia</taxon>
        <taxon>Eucoccidiorida</taxon>
        <taxon>Eimeriorina</taxon>
        <taxon>Eimeriidae</taxon>
        <taxon>Eimeria</taxon>
    </lineage>
</organism>
<protein>
    <submittedName>
        <fullName evidence="2">SAG family member</fullName>
    </submittedName>
</protein>
<proteinExistence type="predicted"/>
<name>U6MD92_9EIME</name>
<keyword evidence="3" id="KW-1185">Reference proteome</keyword>
<accession>U6MD92</accession>
<dbReference type="RefSeq" id="XP_013439554.1">
    <property type="nucleotide sequence ID" value="XM_013584100.1"/>
</dbReference>
<feature type="signal peptide" evidence="1">
    <location>
        <begin position="1"/>
        <end position="24"/>
    </location>
</feature>
<evidence type="ECO:0000313" key="3">
    <source>
        <dbReference type="Proteomes" id="UP000030754"/>
    </source>
</evidence>
<sequence>MPRIGLLACYAGLLAGAAIPNSSAAVPIRSASVNPHHGSPDIKAPSLAQLGTAPAADDVTNECLPVLNALRTEGLDGLLSELVKASSEEVRSSLSPQTKSESDKKTTVVEIAQELAGENKENCEAADANTSKYSGLVITFQHSTAFDCEALIKESFAAGLSHLQQESYETSSATNKLGTAPLDNPAAKNLAAIVSTKAGKVSCAATTDCAAGSNVLFCYFIEPLAVDEAQPIKAEVYEALLKRQRGLAPITIPGITATLFSLALIMLS</sequence>
<evidence type="ECO:0000313" key="2">
    <source>
        <dbReference type="EMBL" id="CDJ62192.1"/>
    </source>
</evidence>